<feature type="transmembrane region" description="Helical" evidence="7">
    <location>
        <begin position="465"/>
        <end position="485"/>
    </location>
</feature>
<evidence type="ECO:0000256" key="5">
    <source>
        <dbReference type="ARBA" id="ARBA00023136"/>
    </source>
</evidence>
<feature type="transmembrane region" description="Helical" evidence="7">
    <location>
        <begin position="396"/>
        <end position="415"/>
    </location>
</feature>
<evidence type="ECO:0000256" key="1">
    <source>
        <dbReference type="ARBA" id="ARBA00004651"/>
    </source>
</evidence>
<evidence type="ECO:0000256" key="4">
    <source>
        <dbReference type="ARBA" id="ARBA00022989"/>
    </source>
</evidence>
<protein>
    <submittedName>
        <fullName evidence="8">Amino acid transporter</fullName>
    </submittedName>
</protein>
<dbReference type="PANTHER" id="PTHR42770">
    <property type="entry name" value="AMINO ACID TRANSPORTER-RELATED"/>
    <property type="match status" value="1"/>
</dbReference>
<dbReference type="Proteomes" id="UP001138793">
    <property type="component" value="Unassembled WGS sequence"/>
</dbReference>
<dbReference type="PANTHER" id="PTHR42770:SF7">
    <property type="entry name" value="MEMBRANE PROTEIN"/>
    <property type="match status" value="1"/>
</dbReference>
<comment type="subcellular location">
    <subcellularLocation>
        <location evidence="1">Cell membrane</location>
        <topology evidence="1">Multi-pass membrane protein</topology>
    </subcellularLocation>
</comment>
<dbReference type="Pfam" id="PF13520">
    <property type="entry name" value="AA_permease_2"/>
    <property type="match status" value="1"/>
</dbReference>
<dbReference type="PIRSF" id="PIRSF006060">
    <property type="entry name" value="AA_transporter"/>
    <property type="match status" value="1"/>
</dbReference>
<evidence type="ECO:0000313" key="9">
    <source>
        <dbReference type="Proteomes" id="UP001138793"/>
    </source>
</evidence>
<proteinExistence type="predicted"/>
<dbReference type="Gene3D" id="1.20.1740.10">
    <property type="entry name" value="Amino acid/polyamine transporter I"/>
    <property type="match status" value="1"/>
</dbReference>
<keyword evidence="9" id="KW-1185">Reference proteome</keyword>
<feature type="transmembrane region" description="Helical" evidence="7">
    <location>
        <begin position="137"/>
        <end position="156"/>
    </location>
</feature>
<feature type="transmembrane region" description="Helical" evidence="7">
    <location>
        <begin position="436"/>
        <end position="459"/>
    </location>
</feature>
<keyword evidence="2" id="KW-1003">Cell membrane</keyword>
<dbReference type="EMBL" id="JAGGMB010000008">
    <property type="protein sequence ID" value="MBP2078449.1"/>
    <property type="molecule type" value="Genomic_DNA"/>
</dbReference>
<dbReference type="RefSeq" id="WP_246811953.1">
    <property type="nucleotide sequence ID" value="NZ_JAGGMB010000008.1"/>
</dbReference>
<feature type="transmembrane region" description="Helical" evidence="7">
    <location>
        <begin position="195"/>
        <end position="214"/>
    </location>
</feature>
<feature type="transmembrane region" description="Helical" evidence="7">
    <location>
        <begin position="105"/>
        <end position="125"/>
    </location>
</feature>
<dbReference type="InterPro" id="IPR050367">
    <property type="entry name" value="APC_superfamily"/>
</dbReference>
<feature type="transmembrane region" description="Helical" evidence="7">
    <location>
        <begin position="60"/>
        <end position="85"/>
    </location>
</feature>
<evidence type="ECO:0000256" key="2">
    <source>
        <dbReference type="ARBA" id="ARBA00022475"/>
    </source>
</evidence>
<feature type="transmembrane region" description="Helical" evidence="7">
    <location>
        <begin position="274"/>
        <end position="293"/>
    </location>
</feature>
<gene>
    <name evidence="8" type="ORF">J2Z64_002713</name>
</gene>
<keyword evidence="5 7" id="KW-0472">Membrane</keyword>
<evidence type="ECO:0000313" key="8">
    <source>
        <dbReference type="EMBL" id="MBP2078449.1"/>
    </source>
</evidence>
<organism evidence="8 9">
    <name type="scientific">Oceanobacillus polygoni</name>
    <dbReference type="NCBI Taxonomy" id="1235259"/>
    <lineage>
        <taxon>Bacteria</taxon>
        <taxon>Bacillati</taxon>
        <taxon>Bacillota</taxon>
        <taxon>Bacilli</taxon>
        <taxon>Bacillales</taxon>
        <taxon>Bacillaceae</taxon>
        <taxon>Oceanobacillus</taxon>
    </lineage>
</organism>
<feature type="transmembrane region" description="Helical" evidence="7">
    <location>
        <begin position="168"/>
        <end position="188"/>
    </location>
</feature>
<keyword evidence="4 7" id="KW-1133">Transmembrane helix</keyword>
<feature type="transmembrane region" description="Helical" evidence="7">
    <location>
        <begin position="313"/>
        <end position="337"/>
    </location>
</feature>
<feature type="transmembrane region" description="Helical" evidence="7">
    <location>
        <begin position="510"/>
        <end position="531"/>
    </location>
</feature>
<dbReference type="GO" id="GO:0005886">
    <property type="term" value="C:plasma membrane"/>
    <property type="evidence" value="ECO:0007669"/>
    <property type="project" value="UniProtKB-SubCell"/>
</dbReference>
<feature type="transmembrane region" description="Helical" evidence="7">
    <location>
        <begin position="234"/>
        <end position="254"/>
    </location>
</feature>
<evidence type="ECO:0000256" key="3">
    <source>
        <dbReference type="ARBA" id="ARBA00022692"/>
    </source>
</evidence>
<feature type="transmembrane region" description="Helical" evidence="7">
    <location>
        <begin position="33"/>
        <end position="53"/>
    </location>
</feature>
<reference evidence="8" key="1">
    <citation type="submission" date="2021-03" db="EMBL/GenBank/DDBJ databases">
        <title>Genomic Encyclopedia of Type Strains, Phase IV (KMG-IV): sequencing the most valuable type-strain genomes for metagenomic binning, comparative biology and taxonomic classification.</title>
        <authorList>
            <person name="Goeker M."/>
        </authorList>
    </citation>
    <scope>NUCLEOTIDE SEQUENCE</scope>
    <source>
        <strain evidence="8">DSM 107338</strain>
    </source>
</reference>
<evidence type="ECO:0000256" key="6">
    <source>
        <dbReference type="SAM" id="MobiDB-lite"/>
    </source>
</evidence>
<accession>A0A9X0YWK3</accession>
<sequence length="534" mass="58157">MSELLKESVLEETSPEDDGNSRGLKKEMTWKDAFWFATGVPALVLFSIGAIAATVGGLSWLVWTLSISIGFIQSFVYAEIAGLYPKKSGGASVYGAMAWVKYSKFLSAMSIWSNWIAWTPVLALGTKLASGFVLTTFFPNAAITTWGITLLNLSFIRPDLTVRFDFSFVLALAFLAAVFFIQNLGAVNAARIQRILAVVALLPLLIVGIVPLITNGINVENITPSLPTGVSWDAAGWTLLFGGLFLAAWSTYAFETAICYTSEFKNPKKDTYKAIIFSGLLCLLVFTLVPFSFQNFFGPDGLLDPGIESGMGVGSAMAMMVGGGLLIETILVLLLILSTVLSIMTSMGGSSRTIYQGSVDGWFPKFISRVNRNGAPTGAMWTNLGFNVILLSLSDYTFILAISNVNYIIFNFFNLNAGWIHRMDRPNWARPLKIPTWLLSINVVLAFVNIAFLGLGALVWGTGTLISGLLVALIAIPLFGYRHFFRDKGKFPEPMQNDYEEEGFVKKAGILPYIAVAAAIVLIIITSQLSVYSL</sequence>
<feature type="region of interest" description="Disordered" evidence="6">
    <location>
        <begin position="1"/>
        <end position="23"/>
    </location>
</feature>
<comment type="caution">
    <text evidence="8">The sequence shown here is derived from an EMBL/GenBank/DDBJ whole genome shotgun (WGS) entry which is preliminary data.</text>
</comment>
<name>A0A9X0YWK3_9BACI</name>
<evidence type="ECO:0000256" key="7">
    <source>
        <dbReference type="SAM" id="Phobius"/>
    </source>
</evidence>
<dbReference type="GO" id="GO:0022857">
    <property type="term" value="F:transmembrane transporter activity"/>
    <property type="evidence" value="ECO:0007669"/>
    <property type="project" value="InterPro"/>
</dbReference>
<dbReference type="AlphaFoldDB" id="A0A9X0YWK3"/>
<dbReference type="InterPro" id="IPR002293">
    <property type="entry name" value="AA/rel_permease1"/>
</dbReference>
<keyword evidence="3 7" id="KW-0812">Transmembrane</keyword>